<dbReference type="EMBL" id="KX100577">
    <property type="protein sequence ID" value="ANA85207.1"/>
    <property type="molecule type" value="Genomic_DNA"/>
</dbReference>
<dbReference type="InterPro" id="IPR031037">
    <property type="entry name" value="Preny_LynF_TruF"/>
</dbReference>
<organism evidence="1">
    <name type="scientific">Prochloron sp. L6</name>
    <dbReference type="NCBI Taxonomy" id="1840487"/>
    <lineage>
        <taxon>Bacteria</taxon>
        <taxon>Bacillati</taxon>
        <taxon>Cyanobacteriota</taxon>
        <taxon>Cyanophyceae</taxon>
        <taxon>Oscillatoriophycideae</taxon>
        <taxon>Chroococcales</taxon>
        <taxon>Prochloraceae</taxon>
        <taxon>Prochloron</taxon>
    </lineage>
</organism>
<reference evidence="1" key="1">
    <citation type="journal article" date="2016" name="Appl. Environ. Microbiol.">
        <title>Origin of chemical diversity in the Prochloron-tunicate symbiosis.</title>
        <authorList>
            <person name="Lin Z."/>
            <person name="Torres J.P."/>
            <person name="Tianero M.D."/>
            <person name="Kwan J.C."/>
            <person name="Schmidt E.W."/>
        </authorList>
    </citation>
    <scope>NUCLEOTIDE SEQUENCE</scope>
    <source>
        <strain evidence="1">L6</strain>
    </source>
</reference>
<accession>A0A166XYH2</accession>
<dbReference type="NCBIfam" id="TIGR04445">
    <property type="entry name" value="preny_LynF_TruF"/>
    <property type="match status" value="1"/>
</dbReference>
<dbReference type="CDD" id="cd14243">
    <property type="entry name" value="PT-AcyF_like"/>
    <property type="match status" value="1"/>
</dbReference>
<dbReference type="AlphaFoldDB" id="A0A166XYH2"/>
<sequence>MIMTTTWPDSYAKERRIQRLRHHFESFDVERAFPLPLFEQAVLSLDSCPLLEPSFKVQEGILFAGRVTTSTGTEDWQHLISTALNFFDAVESRVEVTIDRGLLEKFLTLHQNSDKIEASLMGIDLRPNVKESSLKVHLRLDPQQDADELVMTAIDLDGGDYSPELTQVLLKDTFLIGFDFFLDGGSAVEMYTICPGKKPLAMLGKKGAYLKPYVLSNFSHKVTSLLQEVAALTVGFSKENPRPVLYFEFETLREVKYNLLFNSLGDKIYDFCLHNQIENFVSIGVTEPDLEKRRLENFRFYYRKAV</sequence>
<gene>
    <name evidence="1" type="primary">trfF1</name>
</gene>
<evidence type="ECO:0000313" key="1">
    <source>
        <dbReference type="EMBL" id="ANA85207.1"/>
    </source>
</evidence>
<protein>
    <submittedName>
        <fullName evidence="1">TrfF1</fullName>
    </submittedName>
</protein>
<name>A0A166XYH2_9PROC</name>
<dbReference type="SMR" id="A0A166XYH2"/>
<dbReference type="Pfam" id="PF19156">
    <property type="entry name" value="DUF5838"/>
    <property type="match status" value="1"/>
</dbReference>
<proteinExistence type="predicted"/>